<reference evidence="3" key="1">
    <citation type="submission" date="2020-08" db="EMBL/GenBank/DDBJ databases">
        <title>Multicomponent nature underlies the extraordinary mechanical properties of spider dragline silk.</title>
        <authorList>
            <person name="Kono N."/>
            <person name="Nakamura H."/>
            <person name="Mori M."/>
            <person name="Yoshida Y."/>
            <person name="Ohtoshi R."/>
            <person name="Malay A.D."/>
            <person name="Moran D.A.P."/>
            <person name="Tomita M."/>
            <person name="Numata K."/>
            <person name="Arakawa K."/>
        </authorList>
    </citation>
    <scope>NUCLEOTIDE SEQUENCE</scope>
</reference>
<dbReference type="OrthoDB" id="6436952at2759"/>
<feature type="compositionally biased region" description="Polar residues" evidence="1">
    <location>
        <begin position="574"/>
        <end position="590"/>
    </location>
</feature>
<dbReference type="Proteomes" id="UP000886998">
    <property type="component" value="Unassembled WGS sequence"/>
</dbReference>
<keyword evidence="4" id="KW-1185">Reference proteome</keyword>
<dbReference type="Gene3D" id="2.10.25.10">
    <property type="entry name" value="Laminin"/>
    <property type="match status" value="1"/>
</dbReference>
<evidence type="ECO:0000313" key="4">
    <source>
        <dbReference type="Proteomes" id="UP000886998"/>
    </source>
</evidence>
<protein>
    <recommendedName>
        <fullName evidence="2">EGF-like domain-containing protein</fullName>
    </recommendedName>
</protein>
<feature type="domain" description="EGF-like" evidence="2">
    <location>
        <begin position="547"/>
        <end position="560"/>
    </location>
</feature>
<dbReference type="InterPro" id="IPR036179">
    <property type="entry name" value="Ig-like_dom_sf"/>
</dbReference>
<sequence length="610" mass="69292">MKHRRDFYGPFPFEPPRDWRDLEGRRAVNIDVKMATQKANLKLDLIKELEKELKDQNFSAFDPELTTVCPNCKKLVAENKVLLKEIDTLATMNSVSGEGPCPGCKKIIMENIALKENAALNNIIFTDEMRPAYPCDEWDGKTRTCWLDRNIGDTVTFVLAFNRGAKPLVQWTQEFHIFDSAHTRDYIIDPENPLWNIVIGSKGHEMRISPITEIDIDFNSFSANVLSHHVVARQFDEKSPVEKLNFRIRVMALDQGFVYPGETLMLNMKRVNLPPTSMKFKWYLERDGEYGTLPSNMRLSPSGGVLTISELRKEQEGILVCAVFTNKDFFATKQRFLIKEMNTTNNLLLFMPTRPPLNSRWRRRANAEGFLESSLVDSENYVPVSGLDSKNSRSEGQANRQDLSEMYYPYESIVRRIDREYIAPEDKIITPSISLAPPHEGIEMPVSNEIESVITSDLMQASDEFLPRPQPQDKSLPLNIVAPPNPVVDEYPENNKEEIILELEKKMDSSNKAQDALSQMISNCHSDMQCSADALCIQHNPNTPGFCRCTEGFQGNGIFCWEEIKVRSSALYSENQRSENGATANGNEASRSPRHVVSSPNSEATPTLFM</sequence>
<feature type="compositionally biased region" description="Polar residues" evidence="1">
    <location>
        <begin position="598"/>
        <end position="610"/>
    </location>
</feature>
<evidence type="ECO:0000256" key="1">
    <source>
        <dbReference type="SAM" id="MobiDB-lite"/>
    </source>
</evidence>
<evidence type="ECO:0000313" key="3">
    <source>
        <dbReference type="EMBL" id="GFY73876.1"/>
    </source>
</evidence>
<proteinExistence type="predicted"/>
<dbReference type="PROSITE" id="PS01186">
    <property type="entry name" value="EGF_2"/>
    <property type="match status" value="1"/>
</dbReference>
<dbReference type="SUPFAM" id="SSF48726">
    <property type="entry name" value="Immunoglobulin"/>
    <property type="match status" value="1"/>
</dbReference>
<dbReference type="EMBL" id="BMAV01020430">
    <property type="protein sequence ID" value="GFY73876.1"/>
    <property type="molecule type" value="Genomic_DNA"/>
</dbReference>
<evidence type="ECO:0000259" key="2">
    <source>
        <dbReference type="PROSITE" id="PS01186"/>
    </source>
</evidence>
<organism evidence="3 4">
    <name type="scientific">Trichonephila inaurata madagascariensis</name>
    <dbReference type="NCBI Taxonomy" id="2747483"/>
    <lineage>
        <taxon>Eukaryota</taxon>
        <taxon>Metazoa</taxon>
        <taxon>Ecdysozoa</taxon>
        <taxon>Arthropoda</taxon>
        <taxon>Chelicerata</taxon>
        <taxon>Arachnida</taxon>
        <taxon>Araneae</taxon>
        <taxon>Araneomorphae</taxon>
        <taxon>Entelegynae</taxon>
        <taxon>Araneoidea</taxon>
        <taxon>Nephilidae</taxon>
        <taxon>Trichonephila</taxon>
        <taxon>Trichonephila inaurata</taxon>
    </lineage>
</organism>
<name>A0A8X6YN11_9ARAC</name>
<feature type="region of interest" description="Disordered" evidence="1">
    <location>
        <begin position="574"/>
        <end position="610"/>
    </location>
</feature>
<dbReference type="AlphaFoldDB" id="A0A8X6YN11"/>
<accession>A0A8X6YN11</accession>
<comment type="caution">
    <text evidence="3">The sequence shown here is derived from an EMBL/GenBank/DDBJ whole genome shotgun (WGS) entry which is preliminary data.</text>
</comment>
<gene>
    <name evidence="3" type="primary">AVEN_168244_1</name>
    <name evidence="3" type="ORF">TNIN_377171</name>
</gene>
<dbReference type="InterPro" id="IPR000742">
    <property type="entry name" value="EGF"/>
</dbReference>